<comment type="similarity">
    <text evidence="21">Belongs to the class-II aminoacyl-tRNA synthetase family.</text>
</comment>
<evidence type="ECO:0000256" key="21">
    <source>
        <dbReference type="HAMAP-Rule" id="MF_00252"/>
    </source>
</evidence>
<evidence type="ECO:0000256" key="13">
    <source>
        <dbReference type="ARBA" id="ARBA00023098"/>
    </source>
</evidence>
<evidence type="ECO:0000256" key="9">
    <source>
        <dbReference type="ARBA" id="ARBA00022741"/>
    </source>
</evidence>
<dbReference type="InterPro" id="IPR012340">
    <property type="entry name" value="NA-bd_OB-fold"/>
</dbReference>
<evidence type="ECO:0000313" key="26">
    <source>
        <dbReference type="Proteomes" id="UP001205740"/>
    </source>
</evidence>
<reference evidence="25 26" key="1">
    <citation type="submission" date="2022-06" db="EMBL/GenBank/DDBJ databases">
        <title>Genomic Encyclopedia of Archaeal and Bacterial Type Strains, Phase II (KMG-II): from individual species to whole genera.</title>
        <authorList>
            <person name="Goeker M."/>
        </authorList>
    </citation>
    <scope>NUCLEOTIDE SEQUENCE [LARGE SCALE GENOMIC DNA]</scope>
    <source>
        <strain evidence="25 26">DSM 45037</strain>
    </source>
</reference>
<dbReference type="NCBIfam" id="TIGR00499">
    <property type="entry name" value="lysS_bact"/>
    <property type="match status" value="1"/>
</dbReference>
<feature type="binding site" evidence="21">
    <location>
        <position position="1055"/>
    </location>
    <ligand>
        <name>Mg(2+)</name>
        <dbReference type="ChEBI" id="CHEBI:18420"/>
        <label>2</label>
    </ligand>
</feature>
<evidence type="ECO:0000256" key="22">
    <source>
        <dbReference type="SAM" id="MobiDB-lite"/>
    </source>
</evidence>
<keyword evidence="21" id="KW-0963">Cytoplasm</keyword>
<dbReference type="EC" id="6.1.1.6" evidence="21"/>
<keyword evidence="13" id="KW-0443">Lipid metabolism</keyword>
<dbReference type="InterPro" id="IPR018149">
    <property type="entry name" value="Lys-tRNA-synth_II_C"/>
</dbReference>
<keyword evidence="6" id="KW-0808">Transferase</keyword>
<evidence type="ECO:0000259" key="24">
    <source>
        <dbReference type="PROSITE" id="PS50862"/>
    </source>
</evidence>
<keyword evidence="26" id="KW-1185">Reference proteome</keyword>
<dbReference type="SUPFAM" id="SSF50249">
    <property type="entry name" value="Nucleic acid-binding proteins"/>
    <property type="match status" value="1"/>
</dbReference>
<dbReference type="InterPro" id="IPR002313">
    <property type="entry name" value="Lys-tRNA-ligase_II"/>
</dbReference>
<keyword evidence="5 21" id="KW-0436">Ligase</keyword>
<evidence type="ECO:0000256" key="11">
    <source>
        <dbReference type="ARBA" id="ARBA00022842"/>
    </source>
</evidence>
<evidence type="ECO:0000256" key="6">
    <source>
        <dbReference type="ARBA" id="ARBA00022679"/>
    </source>
</evidence>
<dbReference type="PROSITE" id="PS50862">
    <property type="entry name" value="AA_TRNA_LIGASE_II"/>
    <property type="match status" value="1"/>
</dbReference>
<feature type="transmembrane region" description="Helical" evidence="23">
    <location>
        <begin position="182"/>
        <end position="204"/>
    </location>
</feature>
<evidence type="ECO:0000256" key="4">
    <source>
        <dbReference type="ARBA" id="ARBA00022475"/>
    </source>
</evidence>
<feature type="transmembrane region" description="Helical" evidence="23">
    <location>
        <begin position="109"/>
        <end position="129"/>
    </location>
</feature>
<keyword evidence="14 23" id="KW-0472">Membrane</keyword>
<keyword evidence="21" id="KW-0648">Protein biosynthesis</keyword>
<feature type="domain" description="Aminoacyl-transfer RNA synthetases class-II family profile" evidence="24">
    <location>
        <begin position="821"/>
        <end position="1135"/>
    </location>
</feature>
<comment type="subcellular location">
    <subcellularLocation>
        <location evidence="1">Cell membrane</location>
        <topology evidence="1">Multi-pass membrane protein</topology>
    </subcellularLocation>
    <subcellularLocation>
        <location evidence="21">Cytoplasm</location>
    </subcellularLocation>
</comment>
<dbReference type="InterPro" id="IPR006195">
    <property type="entry name" value="aa-tRNA-synth_II"/>
</dbReference>
<comment type="function">
    <text evidence="18">Catalyzes the production of L-lysyl-tRNA(Lys)transfer and the transfer of a lysyl group from L-lysyl-tRNA(Lys) to membrane-bound phosphatidylglycerol (PG), which produces lysylphosphatidylglycerol (LPG), one of the components of the bacterial membrane with a positive net charge. LPG synthesis contributes to the resistance to cationic antimicrobial peptides (CAMPs) and likely protects M.tuberculosis against the CAMPs produced by competiting microorganisms (bacteriocins). In fact, the modification of anionic phosphatidylglycerol with positively charged L-lysine results in repulsion of the peptides.</text>
</comment>
<evidence type="ECO:0000256" key="19">
    <source>
        <dbReference type="ARBA" id="ARBA00047540"/>
    </source>
</evidence>
<dbReference type="NCBIfam" id="NF002821">
    <property type="entry name" value="PRK02983.1"/>
    <property type="match status" value="1"/>
</dbReference>
<dbReference type="SUPFAM" id="SSF55681">
    <property type="entry name" value="Class II aaRS and biotin synthetases"/>
    <property type="match status" value="1"/>
</dbReference>
<evidence type="ECO:0000256" key="3">
    <source>
        <dbReference type="ARBA" id="ARBA00009968"/>
    </source>
</evidence>
<dbReference type="Pfam" id="PF01336">
    <property type="entry name" value="tRNA_anti-codon"/>
    <property type="match status" value="1"/>
</dbReference>
<feature type="binding site" evidence="21">
    <location>
        <position position="1048"/>
    </location>
    <ligand>
        <name>Mg(2+)</name>
        <dbReference type="ChEBI" id="CHEBI:18420"/>
        <label>1</label>
    </ligand>
</feature>
<evidence type="ECO:0000256" key="12">
    <source>
        <dbReference type="ARBA" id="ARBA00022989"/>
    </source>
</evidence>
<comment type="similarity">
    <text evidence="3">In the C-terminal section; belongs to the class-II aminoacyl-tRNA synthetase family.</text>
</comment>
<dbReference type="RefSeq" id="WP_253654316.1">
    <property type="nucleotide sequence ID" value="NZ_BAAAOE010000003.1"/>
</dbReference>
<evidence type="ECO:0000256" key="14">
    <source>
        <dbReference type="ARBA" id="ARBA00023136"/>
    </source>
</evidence>
<keyword evidence="17" id="KW-0511">Multifunctional enzyme</keyword>
<keyword evidence="7 23" id="KW-0812">Transmembrane</keyword>
<evidence type="ECO:0000313" key="25">
    <source>
        <dbReference type="EMBL" id="MCP2160750.1"/>
    </source>
</evidence>
<evidence type="ECO:0000256" key="18">
    <source>
        <dbReference type="ARBA" id="ARBA00024681"/>
    </source>
</evidence>
<comment type="catalytic activity">
    <reaction evidence="19">
        <text>L-lysyl-tRNA(Lys) + a 1,2-diacyl-sn-glycero-3-phospho-(1'-sn-glycerol) = a 1,2-diacyl-sn-glycero-3-phospho-1'-(3'-O-L-lysyl)-sn-glycerol + tRNA(Lys)</text>
        <dbReference type="Rhea" id="RHEA:10668"/>
        <dbReference type="Rhea" id="RHEA-COMP:9696"/>
        <dbReference type="Rhea" id="RHEA-COMP:9697"/>
        <dbReference type="ChEBI" id="CHEBI:64716"/>
        <dbReference type="ChEBI" id="CHEBI:75792"/>
        <dbReference type="ChEBI" id="CHEBI:78442"/>
        <dbReference type="ChEBI" id="CHEBI:78529"/>
        <dbReference type="EC" id="2.3.2.3"/>
    </reaction>
</comment>
<feature type="region of interest" description="Disordered" evidence="22">
    <location>
        <begin position="1"/>
        <end position="34"/>
    </location>
</feature>
<sequence length="1137" mass="125150">MSAAPTLDRPDGRDARPASPTAPTRRPRPSRNRRETYAEHIARWSSRLLTLAAIVSLLSIPLRHFRVTDIATDILGALNLPADPSIFVVCLVFALAGAVRRRFKGAHTALMLVMALSVLDDVFALISVYSDDVTVSDAYGQFRTSTVTASVVLAVGVVVFVAVAFSRRAYTAELAPGSVRTALAVLVGGILTSFVVTFVLTVLFPRRLRGLDEEFVWSLRSTFGDRADIGDAVLQGHEGHHWIYAAAGWMSAIALILALVTLYRANRDNDFVDADEELRVRELLLRFGEDDSLGYFATRRDKSAVFSPDGKAAVTFRVVGSTSVASADPIGDRESWPAAVQEWLTNCRVHSLHAAVLAASEAGGRVYREAGLRTLAIGDEAIIDVDDFTLRGQSMKPVRQAVNRVTAAGYTTTIRRHGELTAEQLAEVERLADEWRGEETERGFSMALNRVGDPVDGRCLIICAHDAEGRIRAFLSFVPWGLRGVSLDLMRRDRAAENGVNEFLVARLIEASHDLGVRRISLNFAVFRSVFSSAEREGAGPVTRAVDGVLGFASRFYQLESLYRSNQKYHPVWVPRLLCYHPSLTVMRAAIAVGVAEGFLPHLGPTFLVGDKTPEEQPRRTDPDFLARVAELDDRFLVARAPAPRLNDQQRVRMSKLERIRAEGDEAYPVSVPRTDRVADIVAAHRGLAAEKRSGTTVSVAGRIRAIRDLGGVEFAVLEDDRARIQILSDARVAERGMHETFRRRVDTGDLVSVTGEVVASRTGELSIAMSSWRMAGKCLNPLPTLGSEIGDDVRVRDRPLDLLTNPDAVDLLQKRSRGVRALRDTLQHNGFDEVETPMLQTVHGGASARPFKTHINAYDQQLFLRIAPELYLKRLCVSGMGAIFELNRNFRNEGTDATHNPEFTSLEAYQAYGDYNSMRELTRELILAMAVAINGEPVAYQPDENGDRQKVRLDGAWPIMTVHEAVSRAAGTSLTSSSTQTEVAAVCAEHGVEVTSDMPAGKMVMELYEALVEKQTRFPTFYCDFPKEVSPLARRHRTDPRLTEQWDLVGFGAELGTAYSELTDPVDQRERLTSQSMQAAGGDPEAMSLDEDFLHALGYAMPPTGGLGLGVDRLVMMLTGVTIRPTLTFPFVRPTQ</sequence>
<dbReference type="PRINTS" id="PR00982">
    <property type="entry name" value="TRNASYNTHLYS"/>
</dbReference>
<evidence type="ECO:0000256" key="17">
    <source>
        <dbReference type="ARBA" id="ARBA00023268"/>
    </source>
</evidence>
<evidence type="ECO:0000256" key="2">
    <source>
        <dbReference type="ARBA" id="ARBA00005270"/>
    </source>
</evidence>
<dbReference type="PANTHER" id="PTHR42918">
    <property type="entry name" value="LYSYL-TRNA SYNTHETASE"/>
    <property type="match status" value="1"/>
</dbReference>
<dbReference type="Pfam" id="PF16995">
    <property type="entry name" value="tRNA-synt_2_TM"/>
    <property type="match status" value="1"/>
</dbReference>
<evidence type="ECO:0000256" key="10">
    <source>
        <dbReference type="ARBA" id="ARBA00022840"/>
    </source>
</evidence>
<evidence type="ECO:0000256" key="7">
    <source>
        <dbReference type="ARBA" id="ARBA00022692"/>
    </source>
</evidence>
<organism evidence="25 26">
    <name type="scientific">Williamsia serinedens</name>
    <dbReference type="NCBI Taxonomy" id="391736"/>
    <lineage>
        <taxon>Bacteria</taxon>
        <taxon>Bacillati</taxon>
        <taxon>Actinomycetota</taxon>
        <taxon>Actinomycetes</taxon>
        <taxon>Mycobacteriales</taxon>
        <taxon>Nocardiaceae</taxon>
        <taxon>Williamsia</taxon>
    </lineage>
</organism>
<comment type="similarity">
    <text evidence="2">In the N-terminal section; belongs to the LPG synthetase family.</text>
</comment>
<keyword evidence="8 21" id="KW-0479">Metal-binding</keyword>
<accession>A0ABT1H262</accession>
<keyword evidence="11 21" id="KW-0460">Magnesium</keyword>
<dbReference type="InterPro" id="IPR031553">
    <property type="entry name" value="tRNA-synt_2_TM"/>
</dbReference>
<dbReference type="Gene3D" id="2.40.50.140">
    <property type="entry name" value="Nucleic acid-binding proteins"/>
    <property type="match status" value="1"/>
</dbReference>
<keyword evidence="9 21" id="KW-0547">Nucleotide-binding</keyword>
<dbReference type="InterPro" id="IPR004365">
    <property type="entry name" value="NA-bd_OB_tRNA"/>
</dbReference>
<comment type="catalytic activity">
    <reaction evidence="20 21">
        <text>tRNA(Lys) + L-lysine + ATP = L-lysyl-tRNA(Lys) + AMP + diphosphate</text>
        <dbReference type="Rhea" id="RHEA:20792"/>
        <dbReference type="Rhea" id="RHEA-COMP:9696"/>
        <dbReference type="Rhea" id="RHEA-COMP:9697"/>
        <dbReference type="ChEBI" id="CHEBI:30616"/>
        <dbReference type="ChEBI" id="CHEBI:32551"/>
        <dbReference type="ChEBI" id="CHEBI:33019"/>
        <dbReference type="ChEBI" id="CHEBI:78442"/>
        <dbReference type="ChEBI" id="CHEBI:78529"/>
        <dbReference type="ChEBI" id="CHEBI:456215"/>
        <dbReference type="EC" id="6.1.1.6"/>
    </reaction>
</comment>
<feature type="transmembrane region" description="Helical" evidence="23">
    <location>
        <begin position="74"/>
        <end position="97"/>
    </location>
</feature>
<dbReference type="CDD" id="cd04322">
    <property type="entry name" value="LysRS_N"/>
    <property type="match status" value="1"/>
</dbReference>
<keyword evidence="16" id="KW-0046">Antibiotic resistance</keyword>
<feature type="binding site" evidence="21">
    <location>
        <position position="1055"/>
    </location>
    <ligand>
        <name>Mg(2+)</name>
        <dbReference type="ChEBI" id="CHEBI:18420"/>
        <label>1</label>
    </ligand>
</feature>
<dbReference type="HAMAP" id="MF_00252">
    <property type="entry name" value="Lys_tRNA_synth_class2"/>
    <property type="match status" value="1"/>
</dbReference>
<proteinExistence type="inferred from homology"/>
<feature type="transmembrane region" description="Helical" evidence="23">
    <location>
        <begin position="41"/>
        <end position="62"/>
    </location>
</feature>
<evidence type="ECO:0000256" key="16">
    <source>
        <dbReference type="ARBA" id="ARBA00023251"/>
    </source>
</evidence>
<keyword evidence="15 21" id="KW-0030">Aminoacyl-tRNA synthetase</keyword>
<name>A0ABT1H262_9NOCA</name>
<dbReference type="InterPro" id="IPR004364">
    <property type="entry name" value="Aa-tRNA-synt_II"/>
</dbReference>
<evidence type="ECO:0000256" key="5">
    <source>
        <dbReference type="ARBA" id="ARBA00022598"/>
    </source>
</evidence>
<feature type="transmembrane region" description="Helical" evidence="23">
    <location>
        <begin position="149"/>
        <end position="170"/>
    </location>
</feature>
<comment type="subunit">
    <text evidence="21">Homodimer.</text>
</comment>
<gene>
    <name evidence="21" type="primary">lysS</name>
    <name evidence="25" type="ORF">LX12_001937</name>
</gene>
<evidence type="ECO:0000256" key="8">
    <source>
        <dbReference type="ARBA" id="ARBA00022723"/>
    </source>
</evidence>
<keyword evidence="10 21" id="KW-0067">ATP-binding</keyword>
<dbReference type="Pfam" id="PF09924">
    <property type="entry name" value="LPG_synthase_C"/>
    <property type="match status" value="1"/>
</dbReference>
<keyword evidence="12 23" id="KW-1133">Transmembrane helix</keyword>
<dbReference type="Pfam" id="PF00152">
    <property type="entry name" value="tRNA-synt_2"/>
    <property type="match status" value="1"/>
</dbReference>
<dbReference type="PANTHER" id="PTHR42918:SF15">
    <property type="entry name" value="LYSINE--TRNA LIGASE, CHLOROPLASTIC_MITOCHONDRIAL"/>
    <property type="match status" value="1"/>
</dbReference>
<protein>
    <recommendedName>
        <fullName evidence="21">Lysine--tRNA ligase</fullName>
        <ecNumber evidence="21">6.1.1.6</ecNumber>
    </recommendedName>
    <alternativeName>
        <fullName evidence="21">Lysyl-tRNA synthetase</fullName>
        <shortName evidence="21">LysRS</shortName>
    </alternativeName>
</protein>
<evidence type="ECO:0000256" key="15">
    <source>
        <dbReference type="ARBA" id="ARBA00023146"/>
    </source>
</evidence>
<comment type="caution">
    <text evidence="25">The sequence shown here is derived from an EMBL/GenBank/DDBJ whole genome shotgun (WGS) entry which is preliminary data.</text>
</comment>
<dbReference type="Proteomes" id="UP001205740">
    <property type="component" value="Unassembled WGS sequence"/>
</dbReference>
<dbReference type="Gene3D" id="3.30.930.10">
    <property type="entry name" value="Bira Bifunctional Protein, Domain 2"/>
    <property type="match status" value="1"/>
</dbReference>
<evidence type="ECO:0000256" key="23">
    <source>
        <dbReference type="SAM" id="Phobius"/>
    </source>
</evidence>
<evidence type="ECO:0000256" key="1">
    <source>
        <dbReference type="ARBA" id="ARBA00004651"/>
    </source>
</evidence>
<dbReference type="InterPro" id="IPR024320">
    <property type="entry name" value="LPG_synthase_C"/>
</dbReference>
<dbReference type="NCBIfam" id="NF001756">
    <property type="entry name" value="PRK00484.1"/>
    <property type="match status" value="1"/>
</dbReference>
<comment type="cofactor">
    <cofactor evidence="21">
        <name>Mg(2+)</name>
        <dbReference type="ChEBI" id="CHEBI:18420"/>
    </cofactor>
    <text evidence="21">Binds 3 Mg(2+) ions per subunit.</text>
</comment>
<dbReference type="InterPro" id="IPR045864">
    <property type="entry name" value="aa-tRNA-synth_II/BPL/LPL"/>
</dbReference>
<keyword evidence="4" id="KW-1003">Cell membrane</keyword>
<dbReference type="InterPro" id="IPR044136">
    <property type="entry name" value="Lys-tRNA-ligase_II_N"/>
</dbReference>
<evidence type="ECO:0000256" key="20">
    <source>
        <dbReference type="ARBA" id="ARBA00048573"/>
    </source>
</evidence>
<dbReference type="EMBL" id="JAMTCG010000003">
    <property type="protein sequence ID" value="MCP2160750.1"/>
    <property type="molecule type" value="Genomic_DNA"/>
</dbReference>